<comment type="function">
    <text evidence="7">Binds to the 23S rRNA.</text>
</comment>
<dbReference type="AlphaFoldDB" id="A0A1G6HKF8"/>
<dbReference type="GO" id="GO:0006412">
    <property type="term" value="P:translation"/>
    <property type="evidence" value="ECO:0007669"/>
    <property type="project" value="UniProtKB-UniRule"/>
</dbReference>
<dbReference type="SUPFAM" id="SSF55653">
    <property type="entry name" value="Ribosomal protein L9 C-domain"/>
    <property type="match status" value="1"/>
</dbReference>
<dbReference type="InterPro" id="IPR036935">
    <property type="entry name" value="Ribosomal_bL9_N_sf"/>
</dbReference>
<dbReference type="Gene3D" id="3.10.430.100">
    <property type="entry name" value="Ribosomal protein L9, C-terminal domain"/>
    <property type="match status" value="1"/>
</dbReference>
<dbReference type="Proteomes" id="UP000198943">
    <property type="component" value="Unassembled WGS sequence"/>
</dbReference>
<evidence type="ECO:0000256" key="7">
    <source>
        <dbReference type="HAMAP-Rule" id="MF_00503"/>
    </source>
</evidence>
<gene>
    <name evidence="7" type="primary">rplI</name>
    <name evidence="10" type="ORF">SAMN04487864_10138</name>
</gene>
<keyword evidence="11" id="KW-1185">Reference proteome</keyword>
<dbReference type="RefSeq" id="WP_093728835.1">
    <property type="nucleotide sequence ID" value="NZ_FMYW01000001.1"/>
</dbReference>
<proteinExistence type="inferred from homology"/>
<dbReference type="NCBIfam" id="TIGR00158">
    <property type="entry name" value="L9"/>
    <property type="match status" value="1"/>
</dbReference>
<dbReference type="GO" id="GO:0019843">
    <property type="term" value="F:rRNA binding"/>
    <property type="evidence" value="ECO:0007669"/>
    <property type="project" value="UniProtKB-UniRule"/>
</dbReference>
<evidence type="ECO:0000256" key="3">
    <source>
        <dbReference type="ARBA" id="ARBA00022884"/>
    </source>
</evidence>
<dbReference type="EMBL" id="FMYW01000001">
    <property type="protein sequence ID" value="SDB94742.1"/>
    <property type="molecule type" value="Genomic_DNA"/>
</dbReference>
<evidence type="ECO:0000313" key="10">
    <source>
        <dbReference type="EMBL" id="SDB94742.1"/>
    </source>
</evidence>
<evidence type="ECO:0000256" key="1">
    <source>
        <dbReference type="ARBA" id="ARBA00010605"/>
    </source>
</evidence>
<evidence type="ECO:0000256" key="4">
    <source>
        <dbReference type="ARBA" id="ARBA00022980"/>
    </source>
</evidence>
<dbReference type="Pfam" id="PF01281">
    <property type="entry name" value="Ribosomal_L9_N"/>
    <property type="match status" value="1"/>
</dbReference>
<evidence type="ECO:0000259" key="9">
    <source>
        <dbReference type="Pfam" id="PF03948"/>
    </source>
</evidence>
<evidence type="ECO:0000259" key="8">
    <source>
        <dbReference type="Pfam" id="PF01281"/>
    </source>
</evidence>
<feature type="domain" description="Ribosomal protein L9" evidence="8">
    <location>
        <begin position="1"/>
        <end position="46"/>
    </location>
</feature>
<dbReference type="InterPro" id="IPR000244">
    <property type="entry name" value="Ribosomal_bL9"/>
</dbReference>
<dbReference type="InterPro" id="IPR020070">
    <property type="entry name" value="Ribosomal_bL9_N"/>
</dbReference>
<evidence type="ECO:0000256" key="5">
    <source>
        <dbReference type="ARBA" id="ARBA00023274"/>
    </source>
</evidence>
<evidence type="ECO:0000313" key="11">
    <source>
        <dbReference type="Proteomes" id="UP000198943"/>
    </source>
</evidence>
<sequence>MKVILLSDVKNLGKKGDIVETAEGYGRNYLIPRKLAKEANTMNMNQALQDKKVAEHRAAQRKDEAVMLAAQVEKVTVKLKLKVGANGKLFGAVTSKDVAEALIKQTGLEVDRRKIELNDTVKLPGSYTAVAKLHPEISAKFNVIVETDEN</sequence>
<dbReference type="OrthoDB" id="9788336at2"/>
<dbReference type="Gene3D" id="3.40.5.10">
    <property type="entry name" value="Ribosomal protein L9, N-terminal domain"/>
    <property type="match status" value="1"/>
</dbReference>
<dbReference type="HAMAP" id="MF_00503">
    <property type="entry name" value="Ribosomal_bL9"/>
    <property type="match status" value="1"/>
</dbReference>
<keyword evidence="4 7" id="KW-0689">Ribosomal protein</keyword>
<evidence type="ECO:0000256" key="6">
    <source>
        <dbReference type="ARBA" id="ARBA00035292"/>
    </source>
</evidence>
<feature type="domain" description="Large ribosomal subunit protein bL9 C-terminal" evidence="9">
    <location>
        <begin position="64"/>
        <end position="146"/>
    </location>
</feature>
<dbReference type="InterPro" id="IPR020069">
    <property type="entry name" value="Ribosomal_bL9_C"/>
</dbReference>
<dbReference type="GO" id="GO:0005840">
    <property type="term" value="C:ribosome"/>
    <property type="evidence" value="ECO:0007669"/>
    <property type="project" value="UniProtKB-KW"/>
</dbReference>
<dbReference type="PANTHER" id="PTHR21368">
    <property type="entry name" value="50S RIBOSOMAL PROTEIN L9"/>
    <property type="match status" value="1"/>
</dbReference>
<dbReference type="InterPro" id="IPR020594">
    <property type="entry name" value="Ribosomal_bL9_bac/chp"/>
</dbReference>
<accession>A0A1G6HKF8</accession>
<organism evidence="10 11">
    <name type="scientific">Succiniclasticum ruminis</name>
    <dbReference type="NCBI Taxonomy" id="40841"/>
    <lineage>
        <taxon>Bacteria</taxon>
        <taxon>Bacillati</taxon>
        <taxon>Bacillota</taxon>
        <taxon>Negativicutes</taxon>
        <taxon>Acidaminococcales</taxon>
        <taxon>Acidaminococcaceae</taxon>
        <taxon>Succiniclasticum</taxon>
    </lineage>
</organism>
<dbReference type="Pfam" id="PF03948">
    <property type="entry name" value="Ribosomal_L9_C"/>
    <property type="match status" value="1"/>
</dbReference>
<name>A0A1G6HKF8_9FIRM</name>
<dbReference type="GO" id="GO:1990904">
    <property type="term" value="C:ribonucleoprotein complex"/>
    <property type="evidence" value="ECO:0007669"/>
    <property type="project" value="UniProtKB-KW"/>
</dbReference>
<keyword evidence="5 7" id="KW-0687">Ribonucleoprotein</keyword>
<comment type="similarity">
    <text evidence="1 7">Belongs to the bacterial ribosomal protein bL9 family.</text>
</comment>
<keyword evidence="2 7" id="KW-0699">rRNA-binding</keyword>
<dbReference type="InterPro" id="IPR009027">
    <property type="entry name" value="Ribosomal_bL9/RNase_H1_N"/>
</dbReference>
<evidence type="ECO:0000256" key="2">
    <source>
        <dbReference type="ARBA" id="ARBA00022730"/>
    </source>
</evidence>
<dbReference type="SUPFAM" id="SSF55658">
    <property type="entry name" value="L9 N-domain-like"/>
    <property type="match status" value="1"/>
</dbReference>
<dbReference type="GO" id="GO:0003735">
    <property type="term" value="F:structural constituent of ribosome"/>
    <property type="evidence" value="ECO:0007669"/>
    <property type="project" value="InterPro"/>
</dbReference>
<dbReference type="InterPro" id="IPR036791">
    <property type="entry name" value="Ribosomal_bL9_C_sf"/>
</dbReference>
<keyword evidence="3 7" id="KW-0694">RNA-binding</keyword>
<reference evidence="11" key="1">
    <citation type="submission" date="2016-10" db="EMBL/GenBank/DDBJ databases">
        <authorList>
            <person name="Varghese N."/>
            <person name="Submissions S."/>
        </authorList>
    </citation>
    <scope>NUCLEOTIDE SEQUENCE [LARGE SCALE GENOMIC DNA]</scope>
    <source>
        <strain evidence="11">DSM 11005</strain>
    </source>
</reference>
<protein>
    <recommendedName>
        <fullName evidence="6 7">Large ribosomal subunit protein bL9</fullName>
    </recommendedName>
</protein>